<reference evidence="15 16" key="1">
    <citation type="submission" date="2024-02" db="EMBL/GenBank/DDBJ databases">
        <title>Lysinimicrobium sediminis NBRC 112286.</title>
        <authorList>
            <person name="Ichikawa N."/>
            <person name="Katano-Makiyama Y."/>
            <person name="Hidaka K."/>
        </authorList>
    </citation>
    <scope>NUCLEOTIDE SEQUENCE [LARGE SCALE GENOMIC DNA]</scope>
    <source>
        <strain evidence="15 16">NBRC 112286</strain>
    </source>
</reference>
<dbReference type="EMBL" id="BAABRR010000001">
    <property type="protein sequence ID" value="GAA5517704.1"/>
    <property type="molecule type" value="Genomic_DNA"/>
</dbReference>
<organism evidence="15 16">
    <name type="scientific">Demequina sediminis</name>
    <dbReference type="NCBI Taxonomy" id="1930058"/>
    <lineage>
        <taxon>Bacteria</taxon>
        <taxon>Bacillati</taxon>
        <taxon>Actinomycetota</taxon>
        <taxon>Actinomycetes</taxon>
        <taxon>Micrococcales</taxon>
        <taxon>Demequinaceae</taxon>
        <taxon>Demequina</taxon>
    </lineage>
</organism>
<evidence type="ECO:0000256" key="2">
    <source>
        <dbReference type="ARBA" id="ARBA00001973"/>
    </source>
</evidence>
<feature type="transmembrane region" description="Helical" evidence="12">
    <location>
        <begin position="209"/>
        <end position="227"/>
    </location>
</feature>
<dbReference type="InterPro" id="IPR001287">
    <property type="entry name" value="NO2-reductase_Cu"/>
</dbReference>
<evidence type="ECO:0000256" key="11">
    <source>
        <dbReference type="ARBA" id="ARBA00049340"/>
    </source>
</evidence>
<evidence type="ECO:0000256" key="1">
    <source>
        <dbReference type="ARBA" id="ARBA00001960"/>
    </source>
</evidence>
<dbReference type="Pfam" id="PF07732">
    <property type="entry name" value="Cu-oxidase_3"/>
    <property type="match status" value="1"/>
</dbReference>
<dbReference type="PANTHER" id="PTHR11709">
    <property type="entry name" value="MULTI-COPPER OXIDASE"/>
    <property type="match status" value="1"/>
</dbReference>
<dbReference type="InterPro" id="IPR045087">
    <property type="entry name" value="Cu-oxidase_fam"/>
</dbReference>
<name>A0ABP9WCZ7_9MICO</name>
<protein>
    <recommendedName>
        <fullName evidence="6">Copper-containing nitrite reductase</fullName>
        <ecNumber evidence="5">1.7.2.1</ecNumber>
    </recommendedName>
</protein>
<evidence type="ECO:0000256" key="5">
    <source>
        <dbReference type="ARBA" id="ARBA00011882"/>
    </source>
</evidence>
<feature type="transmembrane region" description="Helical" evidence="12">
    <location>
        <begin position="233"/>
        <end position="252"/>
    </location>
</feature>
<dbReference type="PANTHER" id="PTHR11709:SF394">
    <property type="entry name" value="FI03373P-RELATED"/>
    <property type="match status" value="1"/>
</dbReference>
<evidence type="ECO:0000256" key="3">
    <source>
        <dbReference type="ARBA" id="ARBA00010609"/>
    </source>
</evidence>
<evidence type="ECO:0000256" key="9">
    <source>
        <dbReference type="ARBA" id="ARBA00023002"/>
    </source>
</evidence>
<dbReference type="InterPro" id="IPR028096">
    <property type="entry name" value="EfeO_Cupredoxin"/>
</dbReference>
<comment type="cofactor">
    <cofactor evidence="2">
        <name>Cu(2+)</name>
        <dbReference type="ChEBI" id="CHEBI:29036"/>
    </cofactor>
</comment>
<dbReference type="InterPro" id="IPR011707">
    <property type="entry name" value="Cu-oxidase-like_N"/>
</dbReference>
<comment type="subunit">
    <text evidence="4">Homotrimer.</text>
</comment>
<evidence type="ECO:0000256" key="6">
    <source>
        <dbReference type="ARBA" id="ARBA00017290"/>
    </source>
</evidence>
<dbReference type="InterPro" id="IPR008972">
    <property type="entry name" value="Cupredoxin"/>
</dbReference>
<comment type="cofactor">
    <cofactor evidence="1">
        <name>Cu(+)</name>
        <dbReference type="ChEBI" id="CHEBI:49552"/>
    </cofactor>
</comment>
<sequence>MRARWHLRANALVAAWLVAAAVAAAAHRVLPASEWLMVHLLMLGGVSAAILVWSAHFAEALRRRSLPTGRRGQVARLAAHTVGAVAVIAGMVAPSPRAVVAGGAVVGIAVAWHAVEIALAARGALSNRLGWSTWAYVAAGASLVGGVVCGVLLARGPATDAIAARLYLAHVTLMILGWVGLTVMATLITLWPTVLAVRIPEGGVRFGRAGLVLMGSGVVLSGAALVVGARVAYAAAVLVVTAGIALSAVPMLRAASPRVSGSRVPGTVAAWHLAASVTWMASATLTWAAFVATAGDWEESRQRMGGVVAALVAGGAAQVLLGALTHLLPMVLGGGPHAVRAARDAVERRALARFVLLNGGVALWVLPTPSLVRVAGSMFALAAAVWTLAAIGRAVRVSFRTRREAPADGNPRIVPVQMAAQLPTVRGRGAALVAACALLLGTAAAVAADPASAGVGESAAAEVTATGRTVEVRVEARDMRFTPSIIEIEAGDRLVIEVVNTDTTSHDLVLDSGQASGRIAPGESAVLDVGVVGRSLDGWCSIAGHRQMGMTLAVVVTGGDDAPVAEATAAPTPSGVHGEGEHATIDLQAPMSGSPFDATLEPAPDATVHRVTLEVENVMTEVAPGVTQELWTFGGGVPAPTLRGKVGDVFEVTLVNNGDMGHSIDFHASWIAPDDVMRTIEPGESLTYRFVAERAGAWMYHCSTMPMSLHIANGMAGAVIIDPPDLEPVDREYVLVQSEYYLGDQGGFADADKIAAEAPDLVVFNGHATQYKDHPLEAAVGERVRVWVVDVGPNRASSFHVVGSQFDTVYFEGAYQLGGPGDPGAAGGAQALALQPGQGGFVELSFPEPGRYPFVSHIMVDAERGAAGAFAVTE</sequence>
<feature type="transmembrane region" description="Helical" evidence="12">
    <location>
        <begin position="99"/>
        <end position="121"/>
    </location>
</feature>
<proteinExistence type="inferred from homology"/>
<dbReference type="Proteomes" id="UP001426770">
    <property type="component" value="Unassembled WGS sequence"/>
</dbReference>
<evidence type="ECO:0000256" key="12">
    <source>
        <dbReference type="SAM" id="Phobius"/>
    </source>
</evidence>
<comment type="similarity">
    <text evidence="3">Belongs to the multicopper oxidase family.</text>
</comment>
<dbReference type="EC" id="1.7.2.1" evidence="5"/>
<feature type="transmembrane region" description="Helical" evidence="12">
    <location>
        <begin position="273"/>
        <end position="295"/>
    </location>
</feature>
<keyword evidence="7" id="KW-0479">Metal-binding</keyword>
<gene>
    <name evidence="15" type="ORF">Lsed01_00113</name>
</gene>
<feature type="transmembrane region" description="Helical" evidence="12">
    <location>
        <begin position="430"/>
        <end position="448"/>
    </location>
</feature>
<comment type="caution">
    <text evidence="15">The sequence shown here is derived from an EMBL/GenBank/DDBJ whole genome shotgun (WGS) entry which is preliminary data.</text>
</comment>
<feature type="domain" description="Plastocyanin-like" evidence="13">
    <location>
        <begin position="615"/>
        <end position="724"/>
    </location>
</feature>
<feature type="transmembrane region" description="Helical" evidence="12">
    <location>
        <begin position="166"/>
        <end position="197"/>
    </location>
</feature>
<keyword evidence="8" id="KW-0677">Repeat</keyword>
<keyword evidence="10" id="KW-0186">Copper</keyword>
<feature type="domain" description="EfeO-type cupredoxin-like" evidence="14">
    <location>
        <begin position="466"/>
        <end position="529"/>
    </location>
</feature>
<keyword evidence="12" id="KW-0472">Membrane</keyword>
<keyword evidence="9" id="KW-0560">Oxidoreductase</keyword>
<evidence type="ECO:0000256" key="10">
    <source>
        <dbReference type="ARBA" id="ARBA00023008"/>
    </source>
</evidence>
<dbReference type="PRINTS" id="PR00695">
    <property type="entry name" value="CUNO2RDTASE"/>
</dbReference>
<evidence type="ECO:0000313" key="16">
    <source>
        <dbReference type="Proteomes" id="UP001426770"/>
    </source>
</evidence>
<comment type="catalytic activity">
    <reaction evidence="11">
        <text>nitric oxide + Fe(III)-[cytochrome c] + H2O = Fe(II)-[cytochrome c] + nitrite + 2 H(+)</text>
        <dbReference type="Rhea" id="RHEA:15233"/>
        <dbReference type="Rhea" id="RHEA-COMP:10350"/>
        <dbReference type="Rhea" id="RHEA-COMP:14399"/>
        <dbReference type="ChEBI" id="CHEBI:15377"/>
        <dbReference type="ChEBI" id="CHEBI:15378"/>
        <dbReference type="ChEBI" id="CHEBI:16301"/>
        <dbReference type="ChEBI" id="CHEBI:16480"/>
        <dbReference type="ChEBI" id="CHEBI:29033"/>
        <dbReference type="ChEBI" id="CHEBI:29034"/>
        <dbReference type="EC" id="1.7.2.1"/>
    </reaction>
</comment>
<evidence type="ECO:0000259" key="13">
    <source>
        <dbReference type="Pfam" id="PF07732"/>
    </source>
</evidence>
<accession>A0ABP9WCZ7</accession>
<dbReference type="SUPFAM" id="SSF49503">
    <property type="entry name" value="Cupredoxins"/>
    <property type="match status" value="3"/>
</dbReference>
<evidence type="ECO:0000256" key="7">
    <source>
        <dbReference type="ARBA" id="ARBA00022723"/>
    </source>
</evidence>
<dbReference type="CDD" id="cd00920">
    <property type="entry name" value="Cupredoxin"/>
    <property type="match status" value="1"/>
</dbReference>
<evidence type="ECO:0000256" key="4">
    <source>
        <dbReference type="ARBA" id="ARBA00011233"/>
    </source>
</evidence>
<keyword evidence="12" id="KW-0812">Transmembrane</keyword>
<feature type="transmembrane region" description="Helical" evidence="12">
    <location>
        <begin position="133"/>
        <end position="154"/>
    </location>
</feature>
<feature type="transmembrane region" description="Helical" evidence="12">
    <location>
        <begin position="307"/>
        <end position="329"/>
    </location>
</feature>
<keyword evidence="12" id="KW-1133">Transmembrane helix</keyword>
<dbReference type="CDD" id="cd04208">
    <property type="entry name" value="CuRO_2_CuNIR"/>
    <property type="match status" value="1"/>
</dbReference>
<evidence type="ECO:0000313" key="15">
    <source>
        <dbReference type="EMBL" id="GAA5517704.1"/>
    </source>
</evidence>
<dbReference type="Gene3D" id="2.60.40.420">
    <property type="entry name" value="Cupredoxins - blue copper proteins"/>
    <property type="match status" value="3"/>
</dbReference>
<feature type="transmembrane region" description="Helical" evidence="12">
    <location>
        <begin position="372"/>
        <end position="395"/>
    </location>
</feature>
<dbReference type="CDD" id="cd11020">
    <property type="entry name" value="CuRO_1_CuNIR"/>
    <property type="match status" value="1"/>
</dbReference>
<keyword evidence="16" id="KW-1185">Reference proteome</keyword>
<dbReference type="RefSeq" id="WP_345377991.1">
    <property type="nucleotide sequence ID" value="NZ_BAABRR010000001.1"/>
</dbReference>
<dbReference type="Pfam" id="PF13473">
    <property type="entry name" value="Cupredoxin_1"/>
    <property type="match status" value="1"/>
</dbReference>
<evidence type="ECO:0000256" key="8">
    <source>
        <dbReference type="ARBA" id="ARBA00022737"/>
    </source>
</evidence>
<evidence type="ECO:0000259" key="14">
    <source>
        <dbReference type="Pfam" id="PF13473"/>
    </source>
</evidence>
<feature type="transmembrane region" description="Helical" evidence="12">
    <location>
        <begin position="35"/>
        <end position="53"/>
    </location>
</feature>